<gene>
    <name evidence="1" type="ORF">Patl1_26988</name>
</gene>
<accession>A0ACC1B496</accession>
<dbReference type="EMBL" id="CM047903">
    <property type="protein sequence ID" value="KAJ0093763.1"/>
    <property type="molecule type" value="Genomic_DNA"/>
</dbReference>
<proteinExistence type="predicted"/>
<protein>
    <submittedName>
        <fullName evidence="1">Uncharacterized protein</fullName>
    </submittedName>
</protein>
<evidence type="ECO:0000313" key="2">
    <source>
        <dbReference type="Proteomes" id="UP001164250"/>
    </source>
</evidence>
<name>A0ACC1B496_9ROSI</name>
<evidence type="ECO:0000313" key="1">
    <source>
        <dbReference type="EMBL" id="KAJ0093763.1"/>
    </source>
</evidence>
<reference evidence="2" key="1">
    <citation type="journal article" date="2023" name="G3 (Bethesda)">
        <title>Genome assembly and association tests identify interacting loci associated with vigor, precocity, and sex in interspecific pistachio rootstocks.</title>
        <authorList>
            <person name="Palmer W."/>
            <person name="Jacygrad E."/>
            <person name="Sagayaradj S."/>
            <person name="Cavanaugh K."/>
            <person name="Han R."/>
            <person name="Bertier L."/>
            <person name="Beede B."/>
            <person name="Kafkas S."/>
            <person name="Golino D."/>
            <person name="Preece J."/>
            <person name="Michelmore R."/>
        </authorList>
    </citation>
    <scope>NUCLEOTIDE SEQUENCE [LARGE SCALE GENOMIC DNA]</scope>
</reference>
<comment type="caution">
    <text evidence="1">The sequence shown here is derived from an EMBL/GenBank/DDBJ whole genome shotgun (WGS) entry which is preliminary data.</text>
</comment>
<organism evidence="1 2">
    <name type="scientific">Pistacia atlantica</name>
    <dbReference type="NCBI Taxonomy" id="434234"/>
    <lineage>
        <taxon>Eukaryota</taxon>
        <taxon>Viridiplantae</taxon>
        <taxon>Streptophyta</taxon>
        <taxon>Embryophyta</taxon>
        <taxon>Tracheophyta</taxon>
        <taxon>Spermatophyta</taxon>
        <taxon>Magnoliopsida</taxon>
        <taxon>eudicotyledons</taxon>
        <taxon>Gunneridae</taxon>
        <taxon>Pentapetalae</taxon>
        <taxon>rosids</taxon>
        <taxon>malvids</taxon>
        <taxon>Sapindales</taxon>
        <taxon>Anacardiaceae</taxon>
        <taxon>Pistacia</taxon>
    </lineage>
</organism>
<sequence length="55" mass="6584">MKNLFVLRIPENRICPSSNFFFFQLPFTHNSAQLQNGTEIIINLLKKYKINHKYL</sequence>
<keyword evidence="2" id="KW-1185">Reference proteome</keyword>
<dbReference type="Proteomes" id="UP001164250">
    <property type="component" value="Chromosome 7"/>
</dbReference>